<name>A0AAV6G4C7_9TELE</name>
<evidence type="ECO:0000313" key="10">
    <source>
        <dbReference type="Proteomes" id="UP000823561"/>
    </source>
</evidence>
<evidence type="ECO:0000256" key="7">
    <source>
        <dbReference type="SAM" id="Phobius"/>
    </source>
</evidence>
<comment type="caution">
    <text evidence="9">The sequence shown here is derived from an EMBL/GenBank/DDBJ whole genome shotgun (WGS) entry which is preliminary data.</text>
</comment>
<evidence type="ECO:0000256" key="3">
    <source>
        <dbReference type="ARBA" id="ARBA00023125"/>
    </source>
</evidence>
<dbReference type="CDD" id="cd04494">
    <property type="entry name" value="BRCA2DBD_OB2"/>
    <property type="match status" value="1"/>
</dbReference>
<evidence type="ECO:0000259" key="8">
    <source>
        <dbReference type="SMART" id="SM01341"/>
    </source>
</evidence>
<dbReference type="PROSITE" id="PS50138">
    <property type="entry name" value="BRCA2_REPEAT"/>
    <property type="match status" value="8"/>
</dbReference>
<dbReference type="Pfam" id="PF21318">
    <property type="entry name" value="BRCA2DBD_OB2"/>
    <property type="match status" value="1"/>
</dbReference>
<evidence type="ECO:0000256" key="6">
    <source>
        <dbReference type="SAM" id="MobiDB-lite"/>
    </source>
</evidence>
<dbReference type="CDD" id="cd04493">
    <property type="entry name" value="BRCA2DBD_OB1"/>
    <property type="match status" value="1"/>
</dbReference>
<dbReference type="InterPro" id="IPR002093">
    <property type="entry name" value="BRCA2_repeat"/>
</dbReference>
<keyword evidence="1" id="KW-0677">Repeat</keyword>
<dbReference type="SUPFAM" id="SSF81872">
    <property type="entry name" value="BRCA2 helical domain"/>
    <property type="match status" value="1"/>
</dbReference>
<dbReference type="Pfam" id="PF09169">
    <property type="entry name" value="BRCA-2_helical"/>
    <property type="match status" value="1"/>
</dbReference>
<dbReference type="Gene3D" id="2.40.50.140">
    <property type="entry name" value="Nucleic acid-binding proteins"/>
    <property type="match status" value="3"/>
</dbReference>
<dbReference type="InterPro" id="IPR015188">
    <property type="entry name" value="BRCA2_OB_3"/>
</dbReference>
<dbReference type="InterPro" id="IPR015187">
    <property type="entry name" value="BRCA2_OB_1"/>
</dbReference>
<dbReference type="Pfam" id="PF09104">
    <property type="entry name" value="BRCA-2_OB3"/>
    <property type="match status" value="1"/>
</dbReference>
<dbReference type="InterPro" id="IPR015525">
    <property type="entry name" value="BRCA2"/>
</dbReference>
<dbReference type="Pfam" id="PF00634">
    <property type="entry name" value="BRCA2"/>
    <property type="match status" value="5"/>
</dbReference>
<keyword evidence="4" id="KW-0233">DNA recombination</keyword>
<dbReference type="Pfam" id="PF09103">
    <property type="entry name" value="BRCA-2_OB1"/>
    <property type="match status" value="1"/>
</dbReference>
<dbReference type="InterPro" id="IPR036315">
    <property type="entry name" value="BRCA2_hlx_sf"/>
</dbReference>
<dbReference type="PIRSF" id="PIRSF002397">
    <property type="entry name" value="BRCA2"/>
    <property type="match status" value="1"/>
</dbReference>
<feature type="transmembrane region" description="Helical" evidence="7">
    <location>
        <begin position="2664"/>
        <end position="2687"/>
    </location>
</feature>
<evidence type="ECO:0000256" key="2">
    <source>
        <dbReference type="ARBA" id="ARBA00022763"/>
    </source>
</evidence>
<dbReference type="InterPro" id="IPR015205">
    <property type="entry name" value="Tower_dom"/>
</dbReference>
<feature type="compositionally biased region" description="Polar residues" evidence="6">
    <location>
        <begin position="1516"/>
        <end position="1536"/>
    </location>
</feature>
<dbReference type="InterPro" id="IPR012340">
    <property type="entry name" value="NA-bd_OB-fold"/>
</dbReference>
<evidence type="ECO:0000313" key="9">
    <source>
        <dbReference type="EMBL" id="KAG5268952.1"/>
    </source>
</evidence>
<dbReference type="InterPro" id="IPR048262">
    <property type="entry name" value="BRCA2_OB_2_dom"/>
</dbReference>
<dbReference type="SMART" id="SM01341">
    <property type="entry name" value="Tower"/>
    <property type="match status" value="1"/>
</dbReference>
<accession>A0AAV6G4C7</accession>
<feature type="region of interest" description="Disordered" evidence="6">
    <location>
        <begin position="1516"/>
        <end position="1539"/>
    </location>
</feature>
<feature type="domain" description="Tower" evidence="8">
    <location>
        <begin position="2240"/>
        <end position="2281"/>
    </location>
</feature>
<dbReference type="Gene3D" id="6.10.70.10">
    <property type="match status" value="1"/>
</dbReference>
<reference evidence="9" key="1">
    <citation type="submission" date="2020-10" db="EMBL/GenBank/DDBJ databases">
        <title>Chromosome-scale genome assembly of the Allis shad, Alosa alosa.</title>
        <authorList>
            <person name="Margot Z."/>
            <person name="Christophe K."/>
            <person name="Cabau C."/>
            <person name="Louis A."/>
            <person name="Berthelot C."/>
            <person name="Parey E."/>
            <person name="Roest Crollius H."/>
            <person name="Montfort J."/>
            <person name="Robinson-Rechavi M."/>
            <person name="Bucao C."/>
            <person name="Bouchez O."/>
            <person name="Gislard M."/>
            <person name="Lluch J."/>
            <person name="Milhes M."/>
            <person name="Lampietro C."/>
            <person name="Lopez Roques C."/>
            <person name="Donnadieu C."/>
            <person name="Braasch I."/>
            <person name="Desvignes T."/>
            <person name="Postlethwait J."/>
            <person name="Bobe J."/>
            <person name="Guiguen Y."/>
        </authorList>
    </citation>
    <scope>NUCLEOTIDE SEQUENCE</scope>
    <source>
        <strain evidence="9">M-15738</strain>
        <tissue evidence="9">Blood</tissue>
    </source>
</reference>
<gene>
    <name evidence="9" type="ORF">AALO_G00196680</name>
</gene>
<feature type="region of interest" description="Disordered" evidence="6">
    <location>
        <begin position="357"/>
        <end position="382"/>
    </location>
</feature>
<dbReference type="SUPFAM" id="SSF50249">
    <property type="entry name" value="Nucleic acid-binding proteins"/>
    <property type="match status" value="3"/>
</dbReference>
<keyword evidence="10" id="KW-1185">Reference proteome</keyword>
<proteinExistence type="predicted"/>
<keyword evidence="3" id="KW-0238">DNA-binding</keyword>
<feature type="region of interest" description="Disordered" evidence="6">
    <location>
        <begin position="2283"/>
        <end position="2309"/>
    </location>
</feature>
<keyword evidence="2" id="KW-0227">DNA damage</keyword>
<evidence type="ECO:0000256" key="1">
    <source>
        <dbReference type="ARBA" id="ARBA00022737"/>
    </source>
</evidence>
<dbReference type="InterPro" id="IPR015252">
    <property type="entry name" value="BRCA2_hlx"/>
</dbReference>
<dbReference type="Proteomes" id="UP000823561">
    <property type="component" value="Chromosome 15"/>
</dbReference>
<feature type="region of interest" description="Disordered" evidence="6">
    <location>
        <begin position="633"/>
        <end position="668"/>
    </location>
</feature>
<dbReference type="SUPFAM" id="SSF81878">
    <property type="entry name" value="BRCA2 tower domain"/>
    <property type="match status" value="1"/>
</dbReference>
<dbReference type="PANTHER" id="PTHR11289">
    <property type="entry name" value="BREAST CANCER TYPE 2 SUSCEPTIBILITY PROTEIN BRCA2"/>
    <property type="match status" value="1"/>
</dbReference>
<keyword evidence="7" id="KW-1133">Transmembrane helix</keyword>
<organism evidence="9 10">
    <name type="scientific">Alosa alosa</name>
    <name type="common">allis shad</name>
    <dbReference type="NCBI Taxonomy" id="278164"/>
    <lineage>
        <taxon>Eukaryota</taxon>
        <taxon>Metazoa</taxon>
        <taxon>Chordata</taxon>
        <taxon>Craniata</taxon>
        <taxon>Vertebrata</taxon>
        <taxon>Euteleostomi</taxon>
        <taxon>Actinopterygii</taxon>
        <taxon>Neopterygii</taxon>
        <taxon>Teleostei</taxon>
        <taxon>Clupei</taxon>
        <taxon>Clupeiformes</taxon>
        <taxon>Clupeoidei</taxon>
        <taxon>Clupeidae</taxon>
        <taxon>Alosa</taxon>
    </lineage>
</organism>
<keyword evidence="5" id="KW-0234">DNA repair</keyword>
<evidence type="ECO:0000256" key="5">
    <source>
        <dbReference type="ARBA" id="ARBA00023204"/>
    </source>
</evidence>
<evidence type="ECO:0000256" key="4">
    <source>
        <dbReference type="ARBA" id="ARBA00023172"/>
    </source>
</evidence>
<keyword evidence="7" id="KW-0812">Transmembrane</keyword>
<keyword evidence="7" id="KW-0472">Membrane</keyword>
<dbReference type="EMBL" id="JADWDJ010000015">
    <property type="protein sequence ID" value="KAG5268952.1"/>
    <property type="molecule type" value="Genomic_DNA"/>
</dbReference>
<dbReference type="GO" id="GO:0000724">
    <property type="term" value="P:double-strand break repair via homologous recombination"/>
    <property type="evidence" value="ECO:0007669"/>
    <property type="project" value="InterPro"/>
</dbReference>
<dbReference type="PANTHER" id="PTHR11289:SF0">
    <property type="entry name" value="BREAST CANCER TYPE 2 SUSCEPTIBILITY PROTEIN"/>
    <property type="match status" value="1"/>
</dbReference>
<protein>
    <recommendedName>
        <fullName evidence="8">Tower domain-containing protein</fullName>
    </recommendedName>
</protein>
<dbReference type="Pfam" id="PF09121">
    <property type="entry name" value="Tower"/>
    <property type="match status" value="1"/>
</dbReference>
<dbReference type="GO" id="GO:0006355">
    <property type="term" value="P:regulation of DNA-templated transcription"/>
    <property type="evidence" value="ECO:0007669"/>
    <property type="project" value="TreeGrafter"/>
</dbReference>
<sequence>MFEACIWDTKTDLGPLAPNWFEELTVKASRKDETDVGESMATGPSSHDIAFKPPGIKAEMFLASQTSTPKLLHKPPLDSPEFLTKGTPASAQVLLLKESSLCPFGSEKESGPFNHQRSTELKIVHEQVETPKRFSSEVAQRISESLGAQINPDLSWSSSFNTPSSLTPTLILSKRQEPSSAVKTSAERIVFVRQLFPPVFKDDILETSEAGRPFIEEAKEKKIDCSPEEDNYVSCGWKQRVPDAIDDGELRTTVERVLDGTEDVLSFLFTSRKSSLQRVRTREQVERRLTSALQEDPQALDATVAHRKLAGGTKPDLPFSDLAKPGEISYPLKKRDYEITQWTPLSLSEISGSNIEQVRAGDSSTDQQTPQHMQHQKQDDASQHNLQTSLLQVIDGQESLSDMQLNAPQVSTLDASCAPVSCAPPSCRKPKKFIYPAGNSSQDVRQRFNKPLHQYQTVPTQQQTPNTHRSRSQVCNSTIFEKDVDMSQLCKAFAVDFGQEVCPSTSFVKHEEVVQGQSSPNPPPVMNMDAGAQPLCERQTDTFDEQNGSSITGQNAFLSQLDISNNHNNNTTSSDGHSTTGYEASRCFTASQSQAFSGFKTANSKTICISQEAVNVAKDLLDAFAGTDLTDSTALHNRDGSDNTEGTQDCRKSNHVLCPGQKNTRLPPDRRIATQKSSTPHYPLDVCGFKTATDRRINVSSSSLWKAKKMFKELEDESSIDNNLIGVQLKEVSGKPQVLESDFDVKSISPLLVLPLSSADACSALTASQKADVSELCSLLEDANSQCEFTQVKPAKVNSSKPQESAQQAGEREWDPDILTGINFDDSFSNDIEHHKSVQRDGVKLNNVLHINVENMSVGKISQSDFKTDLNTSVENVVNVQGNDLGRSQNSCAGMINNQKSMVRNPEFIDTSGRSKSLDNCSFDSDSCIKEEPKAALSRTSMSGDESIFGKTILKMNFSVALNSAISCSGENLCGFRTAGGRKVLVSETALLQAKAFLSHCIDSDHKEFEEELGDVNATIHKHGKMLSGAPTGQEESTVCGIGAPHSLKTTITGITLKAGIGGQSCGLSTEGNKMDCVSVEALPNVRNHLDKVHQSYECESNQQNANSVTQVVDIKSRKGYRTVSQKVACVSTKAHQDASTLTDRVGCAVNSTYIETMQGTQLESNLMGCNPVKRDSGFRTARGKSVLVSEKALLKARSILSETAENSHCDAVKHVNDFTNSSMKTLPVTKNPEVLISGKPIGEDVDLLMDSDVPEKREHETDTGHSDSGKSFGFSTANGKLISVSSTALQKAQKLLNECVQPQGLEQVNGSTVEPPPVQRNSEQDCLGFSTASGKGIYVSAESVQAVKALLTDCDSLSKINCIKIKHAPKNGLDKDAGSLLGNTSEDMITGSVLVTSGDISISEHSIHNPGVTHCGFSTASGKLVSVSSIAVEHARHLFDESLRPEDSKPLIGVALQHDEQKDLQDRGVNIYKASGKSVSMSATTLKSVHAIFDDCGHVPAVSCGKNTKNSYHTDSEANNILSSPNITPETQNEGTKCGEHSTISFGFSTASGKDVAVSKKALKEAYKQLEKCGGETLPKKNFDIAPEKHLKPAVPPDSERNQCNISYLSRPPKRHSSGLSFQSDGLSNCTTTQQRYFEQEADACTKALLEDEYLHDTLHGTSGASPVNPHVEKRWSGKRDWEYDDSKDQPPLKRRLLTEFNKSKRPLVPLKSFPNGVLNDRTVTCNVSLKPNITQPHRTTMTPKRINEEPELTTPVSYAKQQEKLPVFVPPFIKQTNPEHQKGEKSLAHRAPRGFVPPFKTKVNDCKRPFDSVAGSEDHTEMHEKCNGFVPVMKKICPHAEACIQDCSALSDLSHSRILPCRDGDDLNHKVEHGLNHEAPNTDVHTEGYKSPSPSEEALHCIQLAREMQDMRIRKKRQTIRPLPGSLFLAKTSGVARVSLRAAVGYKCPRQHSEERLYMYGVPSEVCHVSSGSAKSFKFPWKHFFKWEALSQAGGVQLADGGWLIPDHRGMLGKEQFYRALCDTPGVDPQLISEEWVYNHYRWIVWKRASMERAFPQELGGICLTPEQVLLQLKYRYDVEVDRSQRSALRKIMERDDSPAKTLVLCVCDVETSGTTGKTEGPISTIWLTDGWYMIRAALDPPLTTLLQRGCLSVGDKLVTHGAELVGSQDACPPLEAPKSLMLKISANSTRPARWDTRLGYHCDPRPFQLQLDTLFSDGGVVGCVNLLVLRSYPMQWMEKTAGGVFIFRSERAEEREARSHEEQKQKAMESLFSRIQTQLEKEEEQKRKNRRVQKQTLSRREMETLQDGEELHEAMESDPTYLQADLREEQLASLCSFRRSLEERRQAQLQDRFRRALQEAEQGSASCASRDVTPVWKLAVCDANRQQSSSSKGSIFLLNIWRPSMELVSLLKEGGRYRAYHLSTSEDKRKASTAAISLTATKKTHFEHMKVVPELLQEVFEPRQCPSFNSLQRHLFHSTYGEVDVVGYVIYISVKNGLSPVLYLVDERVDFVSVRCSNTLRQLAVEELVKPQTLLIVSNALIHQASAPIPALYAGDFTAFRTSSSEPHTQERTRQLKSLVQNLDQFFKSAEEKLSNLIPMQSLLTQSCSSLTSDPCQNAWNKQPQLPITPVGKGTLATGTSEGNHPKSLKRRRGFEYLSRLLQGLVVLGPFLFTIYTTSLGLIIRSHSFSYHCYADNT</sequence>
<dbReference type="GO" id="GO:0003677">
    <property type="term" value="F:DNA binding"/>
    <property type="evidence" value="ECO:0007669"/>
    <property type="project" value="UniProtKB-KW"/>
</dbReference>